<dbReference type="GeneID" id="35603569"/>
<dbReference type="CDD" id="cd02440">
    <property type="entry name" value="AdoMet_MTases"/>
    <property type="match status" value="1"/>
</dbReference>
<dbReference type="STRING" id="112498.A0A2D3VHW6"/>
<dbReference type="OrthoDB" id="417697at2759"/>
<name>A0A2D3VHW6_9PEZI</name>
<dbReference type="EMBL" id="FJUY01000014">
    <property type="protein sequence ID" value="CZT22769.1"/>
    <property type="molecule type" value="Genomic_DNA"/>
</dbReference>
<accession>A0A2D3VHW6</accession>
<dbReference type="Proteomes" id="UP000225277">
    <property type="component" value="Unassembled WGS sequence"/>
</dbReference>
<dbReference type="InterPro" id="IPR041698">
    <property type="entry name" value="Methyltransf_25"/>
</dbReference>
<proteinExistence type="predicted"/>
<dbReference type="InterPro" id="IPR029063">
    <property type="entry name" value="SAM-dependent_MTases_sf"/>
</dbReference>
<organism evidence="2 3">
    <name type="scientific">Ramularia collo-cygni</name>
    <dbReference type="NCBI Taxonomy" id="112498"/>
    <lineage>
        <taxon>Eukaryota</taxon>
        <taxon>Fungi</taxon>
        <taxon>Dikarya</taxon>
        <taxon>Ascomycota</taxon>
        <taxon>Pezizomycotina</taxon>
        <taxon>Dothideomycetes</taxon>
        <taxon>Dothideomycetidae</taxon>
        <taxon>Mycosphaerellales</taxon>
        <taxon>Mycosphaerellaceae</taxon>
        <taxon>Ramularia</taxon>
    </lineage>
</organism>
<dbReference type="Gene3D" id="3.40.50.150">
    <property type="entry name" value="Vaccinia Virus protein VP39"/>
    <property type="match status" value="1"/>
</dbReference>
<keyword evidence="3" id="KW-1185">Reference proteome</keyword>
<dbReference type="PANTHER" id="PTHR43591:SF110">
    <property type="entry name" value="RHODANESE DOMAIN-CONTAINING PROTEIN"/>
    <property type="match status" value="1"/>
</dbReference>
<dbReference type="RefSeq" id="XP_023629493.1">
    <property type="nucleotide sequence ID" value="XM_023773725.1"/>
</dbReference>
<evidence type="ECO:0000259" key="1">
    <source>
        <dbReference type="Pfam" id="PF13649"/>
    </source>
</evidence>
<dbReference type="AlphaFoldDB" id="A0A2D3VHW6"/>
<dbReference type="Pfam" id="PF13649">
    <property type="entry name" value="Methyltransf_25"/>
    <property type="match status" value="1"/>
</dbReference>
<evidence type="ECO:0000313" key="3">
    <source>
        <dbReference type="Proteomes" id="UP000225277"/>
    </source>
</evidence>
<sequence>MMTSGSLEGDVYLLARNAPESARLVEQHRMATELYGQLIHPTIMPHLPQRPKIADVACGTGVWALHAAQILPEAQLVAFDLSSAQFPSSKPEGNVTFEVADAKQPFTESFHGTFDLVHIRALFAAMHPPDWEVVMQNIVQLLKPGGVVQWEEADNTVRCLRGSKEFQRYNGIPLVLAKFGEAMGDRRSSMMRELPAAASTTGLKDIDIDVSSTDRIPEFRVDMTRQYLMAITGWAEKAAVWKPEELAKVREDVEDDIKRGAYCRLDTIIVVGKKP</sequence>
<gene>
    <name evidence="2" type="ORF">RCC_08474</name>
</gene>
<dbReference type="PANTHER" id="PTHR43591">
    <property type="entry name" value="METHYLTRANSFERASE"/>
    <property type="match status" value="1"/>
</dbReference>
<protein>
    <recommendedName>
        <fullName evidence="1">Methyltransferase domain-containing protein</fullName>
    </recommendedName>
</protein>
<reference evidence="2 3" key="1">
    <citation type="submission" date="2016-03" db="EMBL/GenBank/DDBJ databases">
        <authorList>
            <person name="Ploux O."/>
        </authorList>
    </citation>
    <scope>NUCLEOTIDE SEQUENCE [LARGE SCALE GENOMIC DNA]</scope>
    <source>
        <strain evidence="2 3">URUG2</strain>
    </source>
</reference>
<dbReference type="SUPFAM" id="SSF53335">
    <property type="entry name" value="S-adenosyl-L-methionine-dependent methyltransferases"/>
    <property type="match status" value="1"/>
</dbReference>
<feature type="domain" description="Methyltransferase" evidence="1">
    <location>
        <begin position="53"/>
        <end position="146"/>
    </location>
</feature>
<evidence type="ECO:0000313" key="2">
    <source>
        <dbReference type="EMBL" id="CZT22769.1"/>
    </source>
</evidence>